<protein>
    <submittedName>
        <fullName evidence="1">Uncharacterized protein</fullName>
    </submittedName>
</protein>
<name>A0A1Q9B0R9_9HYPH</name>
<dbReference type="EMBL" id="MKIP01000031">
    <property type="protein sequence ID" value="OLP61564.1"/>
    <property type="molecule type" value="Genomic_DNA"/>
</dbReference>
<sequence>MERRTPRSRMLRMFTLTNSERNVRKIGLPGDFAVDDINPSETKKPPDLDRKRLAIHRFCGETIQVFQL</sequence>
<dbReference type="AlphaFoldDB" id="A0A1Q9B0R9"/>
<dbReference type="Proteomes" id="UP000186364">
    <property type="component" value="Unassembled WGS sequence"/>
</dbReference>
<gene>
    <name evidence="1" type="ORF">BJF93_08060</name>
</gene>
<proteinExistence type="predicted"/>
<evidence type="ECO:0000313" key="2">
    <source>
        <dbReference type="Proteomes" id="UP000186364"/>
    </source>
</evidence>
<evidence type="ECO:0000313" key="1">
    <source>
        <dbReference type="EMBL" id="OLP61564.1"/>
    </source>
</evidence>
<reference evidence="1 2" key="1">
    <citation type="submission" date="2016-09" db="EMBL/GenBank/DDBJ databases">
        <title>Rhizobium sp. nov., a novel species isolated from the rice rhizosphere.</title>
        <authorList>
            <person name="Zhao J."/>
            <person name="Zhang X."/>
        </authorList>
    </citation>
    <scope>NUCLEOTIDE SEQUENCE [LARGE SCALE GENOMIC DNA]</scope>
    <source>
        <strain evidence="1 2">1.7048</strain>
    </source>
</reference>
<comment type="caution">
    <text evidence="1">The sequence shown here is derived from an EMBL/GenBank/DDBJ whole genome shotgun (WGS) entry which is preliminary data.</text>
</comment>
<organism evidence="1 2">
    <name type="scientific">Xaviernesmea oryzae</name>
    <dbReference type="NCBI Taxonomy" id="464029"/>
    <lineage>
        <taxon>Bacteria</taxon>
        <taxon>Pseudomonadati</taxon>
        <taxon>Pseudomonadota</taxon>
        <taxon>Alphaproteobacteria</taxon>
        <taxon>Hyphomicrobiales</taxon>
        <taxon>Rhizobiaceae</taxon>
        <taxon>Rhizobium/Agrobacterium group</taxon>
        <taxon>Xaviernesmea</taxon>
    </lineage>
</organism>
<keyword evidence="2" id="KW-1185">Reference proteome</keyword>
<accession>A0A1Q9B0R9</accession>